<evidence type="ECO:0000313" key="2">
    <source>
        <dbReference type="Proteomes" id="UP000643165"/>
    </source>
</evidence>
<protein>
    <submittedName>
        <fullName evidence="1">Uncharacterized protein</fullName>
    </submittedName>
</protein>
<organism evidence="1 2">
    <name type="scientific">Micromonospora lutea</name>
    <dbReference type="NCBI Taxonomy" id="419825"/>
    <lineage>
        <taxon>Bacteria</taxon>
        <taxon>Bacillati</taxon>
        <taxon>Actinomycetota</taxon>
        <taxon>Actinomycetes</taxon>
        <taxon>Micromonosporales</taxon>
        <taxon>Micromonosporaceae</taxon>
        <taxon>Micromonospora</taxon>
    </lineage>
</organism>
<proteinExistence type="predicted"/>
<reference evidence="1 2" key="1">
    <citation type="submission" date="2021-01" db="EMBL/GenBank/DDBJ databases">
        <title>Whole genome shotgun sequence of Verrucosispora lutea NBRC 106530.</title>
        <authorList>
            <person name="Komaki H."/>
            <person name="Tamura T."/>
        </authorList>
    </citation>
    <scope>NUCLEOTIDE SEQUENCE [LARGE SCALE GENOMIC DNA]</scope>
    <source>
        <strain evidence="1 2">NBRC 106530</strain>
    </source>
</reference>
<evidence type="ECO:0000313" key="1">
    <source>
        <dbReference type="EMBL" id="GIJ23353.1"/>
    </source>
</evidence>
<sequence>MVPASGLAVAVVPAREGREGASAGPEPVAWAGGRAAERGPAPVGTAAVVPAASGLAGKAPAGSGLAAVSGSAQVGPVRVPAVAVRAPVQGWVASAVRPARVAGRAPVA</sequence>
<dbReference type="EMBL" id="BOPB01000024">
    <property type="protein sequence ID" value="GIJ23353.1"/>
    <property type="molecule type" value="Genomic_DNA"/>
</dbReference>
<comment type="caution">
    <text evidence="1">The sequence shown here is derived from an EMBL/GenBank/DDBJ whole genome shotgun (WGS) entry which is preliminary data.</text>
</comment>
<keyword evidence="2" id="KW-1185">Reference proteome</keyword>
<dbReference type="Proteomes" id="UP000643165">
    <property type="component" value="Unassembled WGS sequence"/>
</dbReference>
<gene>
    <name evidence="1" type="ORF">Vlu01_39770</name>
</gene>
<accession>A0ABQ4IZJ4</accession>
<name>A0ABQ4IZJ4_9ACTN</name>